<evidence type="ECO:0000256" key="5">
    <source>
        <dbReference type="ARBA" id="ARBA00022723"/>
    </source>
</evidence>
<dbReference type="Proteomes" id="UP000708208">
    <property type="component" value="Unassembled WGS sequence"/>
</dbReference>
<name>A0A8J2LE14_9HEXA</name>
<dbReference type="EC" id="2.3.2.27" evidence="3"/>
<accession>A0A8J2LE14</accession>
<organism evidence="13 14">
    <name type="scientific">Allacma fusca</name>
    <dbReference type="NCBI Taxonomy" id="39272"/>
    <lineage>
        <taxon>Eukaryota</taxon>
        <taxon>Metazoa</taxon>
        <taxon>Ecdysozoa</taxon>
        <taxon>Arthropoda</taxon>
        <taxon>Hexapoda</taxon>
        <taxon>Collembola</taxon>
        <taxon>Symphypleona</taxon>
        <taxon>Sminthuridae</taxon>
        <taxon>Allacma</taxon>
    </lineage>
</organism>
<evidence type="ECO:0000256" key="7">
    <source>
        <dbReference type="ARBA" id="ARBA00022786"/>
    </source>
</evidence>
<evidence type="ECO:0000256" key="10">
    <source>
        <dbReference type="SAM" id="MobiDB-lite"/>
    </source>
</evidence>
<keyword evidence="5" id="KW-0479">Metal-binding</keyword>
<keyword evidence="7" id="KW-0833">Ubl conjugation pathway</keyword>
<feature type="region of interest" description="Disordered" evidence="10">
    <location>
        <begin position="377"/>
        <end position="453"/>
    </location>
</feature>
<evidence type="ECO:0000256" key="6">
    <source>
        <dbReference type="ARBA" id="ARBA00022771"/>
    </source>
</evidence>
<dbReference type="InterPro" id="IPR004162">
    <property type="entry name" value="SINA-like_animal"/>
</dbReference>
<comment type="catalytic activity">
    <reaction evidence="1">
        <text>S-ubiquitinyl-[E2 ubiquitin-conjugating enzyme]-L-cysteine + [acceptor protein]-L-lysine = [E2 ubiquitin-conjugating enzyme]-L-cysteine + N(6)-ubiquitinyl-[acceptor protein]-L-lysine.</text>
        <dbReference type="EC" id="2.3.2.27"/>
    </reaction>
</comment>
<comment type="caution">
    <text evidence="13">The sequence shown here is derived from an EMBL/GenBank/DDBJ whole genome shotgun (WGS) entry which is preliminary data.</text>
</comment>
<feature type="domain" description="RING-type" evidence="11">
    <location>
        <begin position="66"/>
        <end position="101"/>
    </location>
</feature>
<dbReference type="GO" id="GO:0005737">
    <property type="term" value="C:cytoplasm"/>
    <property type="evidence" value="ECO:0007669"/>
    <property type="project" value="TreeGrafter"/>
</dbReference>
<evidence type="ECO:0000259" key="11">
    <source>
        <dbReference type="PROSITE" id="PS50089"/>
    </source>
</evidence>
<dbReference type="PROSITE" id="PS50089">
    <property type="entry name" value="ZF_RING_2"/>
    <property type="match status" value="1"/>
</dbReference>
<feature type="domain" description="SIAH-type" evidence="12">
    <location>
        <begin position="120"/>
        <end position="181"/>
    </location>
</feature>
<dbReference type="UniPathway" id="UPA00143"/>
<keyword evidence="6 9" id="KW-0863">Zinc-finger</keyword>
<evidence type="ECO:0000313" key="13">
    <source>
        <dbReference type="EMBL" id="CAG7820728.1"/>
    </source>
</evidence>
<proteinExistence type="predicted"/>
<dbReference type="InterPro" id="IPR013010">
    <property type="entry name" value="Znf_SIAH"/>
</dbReference>
<evidence type="ECO:0000313" key="14">
    <source>
        <dbReference type="Proteomes" id="UP000708208"/>
    </source>
</evidence>
<dbReference type="GO" id="GO:0016567">
    <property type="term" value="P:protein ubiquitination"/>
    <property type="evidence" value="ECO:0007669"/>
    <property type="project" value="UniProtKB-UniPathway"/>
</dbReference>
<evidence type="ECO:0000256" key="4">
    <source>
        <dbReference type="ARBA" id="ARBA00022679"/>
    </source>
</evidence>
<comment type="pathway">
    <text evidence="2">Protein modification; protein ubiquitination.</text>
</comment>
<keyword evidence="14" id="KW-1185">Reference proteome</keyword>
<evidence type="ECO:0000256" key="1">
    <source>
        <dbReference type="ARBA" id="ARBA00000900"/>
    </source>
</evidence>
<dbReference type="PROSITE" id="PS51081">
    <property type="entry name" value="ZF_SIAH"/>
    <property type="match status" value="1"/>
</dbReference>
<evidence type="ECO:0000256" key="8">
    <source>
        <dbReference type="ARBA" id="ARBA00022833"/>
    </source>
</evidence>
<evidence type="ECO:0000256" key="9">
    <source>
        <dbReference type="PROSITE-ProRule" id="PRU00455"/>
    </source>
</evidence>
<dbReference type="GO" id="GO:0061630">
    <property type="term" value="F:ubiquitin protein ligase activity"/>
    <property type="evidence" value="ECO:0007669"/>
    <property type="project" value="UniProtKB-EC"/>
</dbReference>
<dbReference type="PANTHER" id="PTHR45877:SF2">
    <property type="entry name" value="E3 UBIQUITIN-PROTEIN LIGASE SINA-RELATED"/>
    <property type="match status" value="1"/>
</dbReference>
<gene>
    <name evidence="13" type="ORF">AFUS01_LOCUS31103</name>
</gene>
<evidence type="ECO:0000256" key="2">
    <source>
        <dbReference type="ARBA" id="ARBA00004906"/>
    </source>
</evidence>
<dbReference type="EMBL" id="CAJVCH010488114">
    <property type="protein sequence ID" value="CAG7820728.1"/>
    <property type="molecule type" value="Genomic_DNA"/>
</dbReference>
<sequence length="453" mass="50905">MRYHYCIKEAELIIQLKFRQLDPQEEVIIIEAEEEEMPITRARQKCNCSQSSSSQRGKPVPKKYTCPICLEFLLPPVYQCVNGHLICDICHVKVKTCPQCRDAFVGKKIRNLAVEEIVRECSYECKNLEAGCMLKLKYDQVRDHDLDCKFSSLNFCESLGINCDIKIGEPGIVEHLKTVHRIRGLETPPSNTELVVDIHQTIPKVELDRWNVFMGLPHFFIFDGKVFFLKTLVDAKEKCISWMICVAGSQKSVEKYEAKITYFTAGTIAPKNSMVWQGGICSFDKKFGDVPTLSIPLKSLVPQPYEPRPRRLVEYSVRTRITISVPTSPSVTPYVSAACLNSVITCSNPPTNMNNTSYARPSDYSNLFEGARIMFNSSSSSDSSSDSEDNRVSMTNSNAGGDVVGTVEPGPFVARRPRTAGTSGTQSRAAPYVLDRPGTHSRVENRENFRGYY</sequence>
<evidence type="ECO:0000259" key="12">
    <source>
        <dbReference type="PROSITE" id="PS51081"/>
    </source>
</evidence>
<keyword evidence="8" id="KW-0862">Zinc</keyword>
<dbReference type="Pfam" id="PF21362">
    <property type="entry name" value="Sina_RING"/>
    <property type="match status" value="1"/>
</dbReference>
<reference evidence="13" key="1">
    <citation type="submission" date="2021-06" db="EMBL/GenBank/DDBJ databases">
        <authorList>
            <person name="Hodson N. C."/>
            <person name="Mongue J. A."/>
            <person name="Jaron S. K."/>
        </authorList>
    </citation>
    <scope>NUCLEOTIDE SEQUENCE</scope>
</reference>
<dbReference type="InterPro" id="IPR049548">
    <property type="entry name" value="Sina-like_RING"/>
</dbReference>
<dbReference type="GO" id="GO:0043161">
    <property type="term" value="P:proteasome-mediated ubiquitin-dependent protein catabolic process"/>
    <property type="evidence" value="ECO:0007669"/>
    <property type="project" value="TreeGrafter"/>
</dbReference>
<dbReference type="GO" id="GO:0031624">
    <property type="term" value="F:ubiquitin conjugating enzyme binding"/>
    <property type="evidence" value="ECO:0007669"/>
    <property type="project" value="TreeGrafter"/>
</dbReference>
<dbReference type="PANTHER" id="PTHR45877">
    <property type="entry name" value="E3 UBIQUITIN-PROTEIN LIGASE SIAH2"/>
    <property type="match status" value="1"/>
</dbReference>
<dbReference type="InterPro" id="IPR001841">
    <property type="entry name" value="Znf_RING"/>
</dbReference>
<protein>
    <recommendedName>
        <fullName evidence="3">RING-type E3 ubiquitin transferase</fullName>
        <ecNumber evidence="3">2.3.2.27</ecNumber>
    </recommendedName>
</protein>
<dbReference type="GO" id="GO:0008270">
    <property type="term" value="F:zinc ion binding"/>
    <property type="evidence" value="ECO:0007669"/>
    <property type="project" value="UniProtKB-KW"/>
</dbReference>
<keyword evidence="4" id="KW-0808">Transferase</keyword>
<dbReference type="OrthoDB" id="4788989at2759"/>
<feature type="compositionally biased region" description="Basic and acidic residues" evidence="10">
    <location>
        <begin position="437"/>
        <end position="453"/>
    </location>
</feature>
<dbReference type="AlphaFoldDB" id="A0A8J2LE14"/>
<evidence type="ECO:0000256" key="3">
    <source>
        <dbReference type="ARBA" id="ARBA00012483"/>
    </source>
</evidence>